<dbReference type="InterPro" id="IPR007325">
    <property type="entry name" value="KFase/CYL"/>
</dbReference>
<name>A0A6J4V9K8_9BACT</name>
<dbReference type="PROSITE" id="PS51318">
    <property type="entry name" value="TAT"/>
    <property type="match status" value="1"/>
</dbReference>
<sequence length="288" mass="29675">MCSPLVMAKVRETLNRRQVLGASAVTGAALVAGGFVRSGSAVAMRQATPVAAGGTPVAAGGTRVLDLTHVLTEEFPVFPGFPQASLEVVNTVADNGFYTLQLNMGEHVGTHMDAPAHFIDDGETADQLSVENLVAPLVVVDISARAENDDDAMLTVDDLLAWEGQYGAIPTGAIVAMYSGWETRLSDPATFLNQGADDVLHFPGFDPEAAAFLVEERTIKAVASDTISIDIGASTDFGVHLTILGAGLFGLESVANLADAPPSGATLIVGGPKHEGGSGGPTRLIALL</sequence>
<dbReference type="GO" id="GO:0004061">
    <property type="term" value="F:arylformamidase activity"/>
    <property type="evidence" value="ECO:0007669"/>
    <property type="project" value="InterPro"/>
</dbReference>
<dbReference type="Gene3D" id="3.50.30.50">
    <property type="entry name" value="Putative cyclase"/>
    <property type="match status" value="1"/>
</dbReference>
<reference evidence="1" key="1">
    <citation type="submission" date="2020-02" db="EMBL/GenBank/DDBJ databases">
        <authorList>
            <person name="Meier V. D."/>
        </authorList>
    </citation>
    <scope>NUCLEOTIDE SEQUENCE</scope>
    <source>
        <strain evidence="1">AVDCRST_MAG70</strain>
    </source>
</reference>
<proteinExistence type="predicted"/>
<accession>A0A6J4V9K8</accession>
<dbReference type="InterPro" id="IPR019546">
    <property type="entry name" value="TAT_signal_bac_arc"/>
</dbReference>
<organism evidence="1">
    <name type="scientific">uncultured Thermomicrobiales bacterium</name>
    <dbReference type="NCBI Taxonomy" id="1645740"/>
    <lineage>
        <taxon>Bacteria</taxon>
        <taxon>Pseudomonadati</taxon>
        <taxon>Thermomicrobiota</taxon>
        <taxon>Thermomicrobia</taxon>
        <taxon>Thermomicrobiales</taxon>
        <taxon>environmental samples</taxon>
    </lineage>
</organism>
<gene>
    <name evidence="1" type="ORF">AVDCRST_MAG70-2343</name>
</gene>
<dbReference type="PANTHER" id="PTHR31118">
    <property type="entry name" value="CYCLASE-LIKE PROTEIN 2"/>
    <property type="match status" value="1"/>
</dbReference>
<dbReference type="InterPro" id="IPR037175">
    <property type="entry name" value="KFase_sf"/>
</dbReference>
<dbReference type="Pfam" id="PF04199">
    <property type="entry name" value="Cyclase"/>
    <property type="match status" value="1"/>
</dbReference>
<protein>
    <submittedName>
        <fullName evidence="1">Metal-dependent hydrolase</fullName>
    </submittedName>
</protein>
<dbReference type="EMBL" id="CADCWH010000375">
    <property type="protein sequence ID" value="CAA9569265.1"/>
    <property type="molecule type" value="Genomic_DNA"/>
</dbReference>
<dbReference type="AlphaFoldDB" id="A0A6J4V9K8"/>
<evidence type="ECO:0000313" key="1">
    <source>
        <dbReference type="EMBL" id="CAA9569265.1"/>
    </source>
</evidence>
<dbReference type="PANTHER" id="PTHR31118:SF12">
    <property type="entry name" value="CYCLASE-LIKE PROTEIN 2"/>
    <property type="match status" value="1"/>
</dbReference>
<dbReference type="GO" id="GO:0019441">
    <property type="term" value="P:L-tryptophan catabolic process to kynurenine"/>
    <property type="evidence" value="ECO:0007669"/>
    <property type="project" value="InterPro"/>
</dbReference>
<dbReference type="NCBIfam" id="TIGR01409">
    <property type="entry name" value="TAT_signal_seq"/>
    <property type="match status" value="1"/>
</dbReference>
<dbReference type="SUPFAM" id="SSF102198">
    <property type="entry name" value="Putative cyclase"/>
    <property type="match status" value="1"/>
</dbReference>
<dbReference type="InterPro" id="IPR006311">
    <property type="entry name" value="TAT_signal"/>
</dbReference>
<keyword evidence="1" id="KW-0378">Hydrolase</keyword>